<dbReference type="InterPro" id="IPR051965">
    <property type="entry name" value="ChromReg_NeuronalGeneExpr"/>
</dbReference>
<keyword evidence="1 3" id="KW-0238">DNA-binding</keyword>
<evidence type="ECO:0000313" key="6">
    <source>
        <dbReference type="Proteomes" id="UP000050640"/>
    </source>
</evidence>
<dbReference type="Pfam" id="PF00505">
    <property type="entry name" value="HMG_box"/>
    <property type="match status" value="1"/>
</dbReference>
<keyword evidence="4" id="KW-0175">Coiled coil</keyword>
<evidence type="ECO:0000256" key="3">
    <source>
        <dbReference type="PROSITE-ProRule" id="PRU00267"/>
    </source>
</evidence>
<evidence type="ECO:0000256" key="2">
    <source>
        <dbReference type="ARBA" id="ARBA00023242"/>
    </source>
</evidence>
<name>A0A158Q6X4_9BILA</name>
<feature type="domain" description="HMG box" evidence="5">
    <location>
        <begin position="27"/>
        <end position="97"/>
    </location>
</feature>
<sequence length="269" mass="31102">MSVALRKSTSKSKSQKKRIVYIDKNAPKRPRTAYVHFANARRKELVDSGCREALRQRSFLADIGKQWKILPDEQKKFYFDKSAKEHADYQKAMEEYKKTEAYSQFQVKKKGLMRQRMLELKGRKNDVKSSDDEEKDKNEAVVAGDIPIFSKEFLAYNKSQESKCKKLRKMVSALQEENDLLKADIAKLSEKMKLVHGQQPGTVQWSTKIKQRWTKLLTDALAYVSVDGEYPTSQNIDTYMKKVKQLVAENPSSKDLIAVRMALSDVNFM</sequence>
<evidence type="ECO:0000313" key="7">
    <source>
        <dbReference type="WBParaSite" id="EEL_0000084201-mRNA-1"/>
    </source>
</evidence>
<reference evidence="7" key="1">
    <citation type="submission" date="2016-04" db="UniProtKB">
        <authorList>
            <consortium name="WormBaseParasite"/>
        </authorList>
    </citation>
    <scope>IDENTIFICATION</scope>
</reference>
<dbReference type="Gene3D" id="1.10.30.10">
    <property type="entry name" value="High mobility group box domain"/>
    <property type="match status" value="1"/>
</dbReference>
<evidence type="ECO:0000259" key="5">
    <source>
        <dbReference type="PROSITE" id="PS50118"/>
    </source>
</evidence>
<feature type="DNA-binding region" description="HMG box" evidence="3">
    <location>
        <begin position="27"/>
        <end position="97"/>
    </location>
</feature>
<evidence type="ECO:0000256" key="4">
    <source>
        <dbReference type="SAM" id="Coils"/>
    </source>
</evidence>
<dbReference type="PANTHER" id="PTHR46040:SF3">
    <property type="entry name" value="HIGH MOBILITY GROUP PROTEIN 2"/>
    <property type="match status" value="1"/>
</dbReference>
<dbReference type="WBParaSite" id="EEL_0000084201-mRNA-1">
    <property type="protein sequence ID" value="EEL_0000084201-mRNA-1"/>
    <property type="gene ID" value="EEL_0000084201"/>
</dbReference>
<dbReference type="PANTHER" id="PTHR46040">
    <property type="entry name" value="HIGH MOBILITY GROUP PROTEIN 2"/>
    <property type="match status" value="1"/>
</dbReference>
<accession>A0A158Q6X4</accession>
<dbReference type="InterPro" id="IPR009071">
    <property type="entry name" value="HMG_box_dom"/>
</dbReference>
<dbReference type="STRING" id="1147741.A0A158Q6X4"/>
<dbReference type="GO" id="GO:0010468">
    <property type="term" value="P:regulation of gene expression"/>
    <property type="evidence" value="ECO:0007669"/>
    <property type="project" value="TreeGrafter"/>
</dbReference>
<dbReference type="GO" id="GO:0003677">
    <property type="term" value="F:DNA binding"/>
    <property type="evidence" value="ECO:0007669"/>
    <property type="project" value="UniProtKB-UniRule"/>
</dbReference>
<keyword evidence="2 3" id="KW-0539">Nucleus</keyword>
<dbReference type="AlphaFoldDB" id="A0A158Q6X4"/>
<dbReference type="InterPro" id="IPR036910">
    <property type="entry name" value="HMG_box_dom_sf"/>
</dbReference>
<dbReference type="GO" id="GO:0005634">
    <property type="term" value="C:nucleus"/>
    <property type="evidence" value="ECO:0007669"/>
    <property type="project" value="UniProtKB-UniRule"/>
</dbReference>
<keyword evidence="6" id="KW-1185">Reference proteome</keyword>
<evidence type="ECO:0000256" key="1">
    <source>
        <dbReference type="ARBA" id="ARBA00023125"/>
    </source>
</evidence>
<dbReference type="Proteomes" id="UP000050640">
    <property type="component" value="Unplaced"/>
</dbReference>
<feature type="coiled-coil region" evidence="4">
    <location>
        <begin position="157"/>
        <end position="191"/>
    </location>
</feature>
<dbReference type="PROSITE" id="PS50118">
    <property type="entry name" value="HMG_BOX_2"/>
    <property type="match status" value="1"/>
</dbReference>
<proteinExistence type="predicted"/>
<dbReference type="SMART" id="SM00398">
    <property type="entry name" value="HMG"/>
    <property type="match status" value="1"/>
</dbReference>
<protein>
    <submittedName>
        <fullName evidence="7">HMG box domain-containing protein</fullName>
    </submittedName>
</protein>
<dbReference type="SUPFAM" id="SSF47095">
    <property type="entry name" value="HMG-box"/>
    <property type="match status" value="1"/>
</dbReference>
<organism evidence="6 7">
    <name type="scientific">Elaeophora elaphi</name>
    <dbReference type="NCBI Taxonomy" id="1147741"/>
    <lineage>
        <taxon>Eukaryota</taxon>
        <taxon>Metazoa</taxon>
        <taxon>Ecdysozoa</taxon>
        <taxon>Nematoda</taxon>
        <taxon>Chromadorea</taxon>
        <taxon>Rhabditida</taxon>
        <taxon>Spirurina</taxon>
        <taxon>Spiruromorpha</taxon>
        <taxon>Filarioidea</taxon>
        <taxon>Onchocercidae</taxon>
        <taxon>Elaeophora</taxon>
    </lineage>
</organism>